<gene>
    <name evidence="8" type="ORF">NP064_12320</name>
</gene>
<keyword evidence="2 4" id="KW-0697">Rotamase</keyword>
<keyword evidence="3 4" id="KW-0413">Isomerase</keyword>
<feature type="domain" description="PPIase FKBP-type" evidence="7">
    <location>
        <begin position="74"/>
        <end position="161"/>
    </location>
</feature>
<dbReference type="InterPro" id="IPR046357">
    <property type="entry name" value="PPIase_dom_sf"/>
</dbReference>
<feature type="signal peptide" evidence="6">
    <location>
        <begin position="1"/>
        <end position="25"/>
    </location>
</feature>
<evidence type="ECO:0000259" key="7">
    <source>
        <dbReference type="PROSITE" id="PS50059"/>
    </source>
</evidence>
<accession>A0ABY5KY28</accession>
<dbReference type="RefSeq" id="WP_227570711.1">
    <property type="nucleotide sequence ID" value="NZ_CP101988.1"/>
</dbReference>
<proteinExistence type="inferred from homology"/>
<comment type="similarity">
    <text evidence="5">Belongs to the FKBP-type PPIase family.</text>
</comment>
<dbReference type="EMBL" id="CP101988">
    <property type="protein sequence ID" value="UUI74574.1"/>
    <property type="molecule type" value="Genomic_DNA"/>
</dbReference>
<dbReference type="GO" id="GO:0003755">
    <property type="term" value="F:peptidyl-prolyl cis-trans isomerase activity"/>
    <property type="evidence" value="ECO:0007669"/>
    <property type="project" value="UniProtKB-EC"/>
</dbReference>
<evidence type="ECO:0000256" key="6">
    <source>
        <dbReference type="SAM" id="SignalP"/>
    </source>
</evidence>
<evidence type="ECO:0000256" key="5">
    <source>
        <dbReference type="RuleBase" id="RU003915"/>
    </source>
</evidence>
<dbReference type="PROSITE" id="PS50059">
    <property type="entry name" value="FKBP_PPIASE"/>
    <property type="match status" value="1"/>
</dbReference>
<feature type="chain" id="PRO_5047036881" description="Peptidyl-prolyl cis-trans isomerase" evidence="6">
    <location>
        <begin position="26"/>
        <end position="296"/>
    </location>
</feature>
<evidence type="ECO:0000313" key="9">
    <source>
        <dbReference type="Proteomes" id="UP001316189"/>
    </source>
</evidence>
<keyword evidence="9" id="KW-1185">Reference proteome</keyword>
<reference evidence="8 9" key="1">
    <citation type="submission" date="2022-07" db="EMBL/GenBank/DDBJ databases">
        <title>Novel species in genus cellulomonas.</title>
        <authorList>
            <person name="Ye L."/>
        </authorList>
    </citation>
    <scope>NUCLEOTIDE SEQUENCE [LARGE SCALE GENOMIC DNA]</scope>
    <source>
        <strain evidence="9">zg-Y338</strain>
    </source>
</reference>
<organism evidence="8 9">
    <name type="scientific">Cellulomonas chengniuliangii</name>
    <dbReference type="NCBI Taxonomy" id="2968084"/>
    <lineage>
        <taxon>Bacteria</taxon>
        <taxon>Bacillati</taxon>
        <taxon>Actinomycetota</taxon>
        <taxon>Actinomycetes</taxon>
        <taxon>Micrococcales</taxon>
        <taxon>Cellulomonadaceae</taxon>
        <taxon>Cellulomonas</taxon>
    </lineage>
</organism>
<evidence type="ECO:0000313" key="8">
    <source>
        <dbReference type="EMBL" id="UUI74574.1"/>
    </source>
</evidence>
<dbReference type="Proteomes" id="UP001316189">
    <property type="component" value="Chromosome"/>
</dbReference>
<comment type="catalytic activity">
    <reaction evidence="1 4 5">
        <text>[protein]-peptidylproline (omega=180) = [protein]-peptidylproline (omega=0)</text>
        <dbReference type="Rhea" id="RHEA:16237"/>
        <dbReference type="Rhea" id="RHEA-COMP:10747"/>
        <dbReference type="Rhea" id="RHEA-COMP:10748"/>
        <dbReference type="ChEBI" id="CHEBI:83833"/>
        <dbReference type="ChEBI" id="CHEBI:83834"/>
        <dbReference type="EC" id="5.2.1.8"/>
    </reaction>
</comment>
<keyword evidence="6" id="KW-0732">Signal</keyword>
<evidence type="ECO:0000256" key="1">
    <source>
        <dbReference type="ARBA" id="ARBA00000971"/>
    </source>
</evidence>
<dbReference type="EC" id="5.2.1.8" evidence="5"/>
<sequence>MNPRPAALAAAVLAVLLLLGSCAPGVETRPRGAMPVVRGEPGGRPTLDFPASGPPQGFATEVVEPGHGAVVHPDDLVLVRHLAQAWDGPEVDSSYGEGSPVVASLPGLPAGWAESLTGLRVGSRVLMSVPPEIGYTPPGGAAVTGADDDVIVLVVDVVGAYGRSAGGEADARPDPAAAGAVAPRVSGALGGPANVTVPPGSPPPTTVVTTVLARGTGPSVSPGPVIVQYAAVDWEGASAGSSWESGAPEQFLVSPADPAFAGLAGVPIGSRVLVELPGEGAGSPATAIVMDLVGQP</sequence>
<protein>
    <recommendedName>
        <fullName evidence="5">Peptidyl-prolyl cis-trans isomerase</fullName>
        <ecNumber evidence="5">5.2.1.8</ecNumber>
    </recommendedName>
</protein>
<dbReference type="PROSITE" id="PS51257">
    <property type="entry name" value="PROKAR_LIPOPROTEIN"/>
    <property type="match status" value="1"/>
</dbReference>
<dbReference type="Pfam" id="PF00254">
    <property type="entry name" value="FKBP_C"/>
    <property type="match status" value="1"/>
</dbReference>
<evidence type="ECO:0000256" key="3">
    <source>
        <dbReference type="ARBA" id="ARBA00023235"/>
    </source>
</evidence>
<evidence type="ECO:0000256" key="4">
    <source>
        <dbReference type="PROSITE-ProRule" id="PRU00277"/>
    </source>
</evidence>
<dbReference type="InterPro" id="IPR001179">
    <property type="entry name" value="PPIase_FKBP_dom"/>
</dbReference>
<dbReference type="SUPFAM" id="SSF54534">
    <property type="entry name" value="FKBP-like"/>
    <property type="match status" value="1"/>
</dbReference>
<evidence type="ECO:0000256" key="2">
    <source>
        <dbReference type="ARBA" id="ARBA00023110"/>
    </source>
</evidence>
<dbReference type="Gene3D" id="3.10.50.40">
    <property type="match status" value="1"/>
</dbReference>
<name>A0ABY5KY28_9CELL</name>